<dbReference type="InterPro" id="IPR051701">
    <property type="entry name" value="Mito_OM_Translocase_MSP1"/>
</dbReference>
<proteinExistence type="predicted"/>
<comment type="subcellular location">
    <subcellularLocation>
        <location evidence="1">Mitochondrion outer membrane</location>
        <topology evidence="1">Single-pass membrane protein</topology>
    </subcellularLocation>
</comment>
<dbReference type="GO" id="GO:0016887">
    <property type="term" value="F:ATP hydrolysis activity"/>
    <property type="evidence" value="ECO:0007669"/>
    <property type="project" value="InterPro"/>
</dbReference>
<dbReference type="SMART" id="SM00382">
    <property type="entry name" value="AAA"/>
    <property type="match status" value="1"/>
</dbReference>
<dbReference type="STRING" id="1246581.A0A2H9TGZ7"/>
<dbReference type="EMBL" id="MTSL01000198">
    <property type="protein sequence ID" value="PJF16995.1"/>
    <property type="molecule type" value="Genomic_DNA"/>
</dbReference>
<dbReference type="AlphaFoldDB" id="A0A2H9TGZ7"/>
<protein>
    <recommendedName>
        <fullName evidence="7">AAA+ ATPase domain-containing protein</fullName>
    </recommendedName>
</protein>
<sequence length="784" mass="86660">MLVIRRINQWTVTRYRTLHCRVSLGSPSPCRISLLRRLSTSLPPPQQRRRREEVSTTQPNPLHRLRLRTVRATENKVDFGDVRSFPYGMDATVWSEWVDVARGTMTQDGRPFRLSKDLRGRPPITPALLLAYTGTHGEVLLKTVAMGLAKALAADFLAINAVEFAAIIAALNTESRTMRGMPPKTDSTDESLVEFVGNETLFSGSPMRTAFFNRPTSMALRYAEHFMTGLDGAASRRVIYVQTPLGLFQHGPILAEVAEMLTARRNKETGTLFIFSEGDQYDPVSPKGLFDLSMTMDPKAPLGEPLKALIDPSAMGSTDMTESDGIFSWMIDSRLRAPRIVVSPPEDAQALRQHQSQINKDQSLSIFIDNYSGILSRLQELSAVGNLYGELLLSLPTANRTEEIRSLLPSLNRRRMSTQEMTAFCLSVPLHSSQLRDDPVGLFAQSVDRFIRLRETQQRTVSFLKTKTDPKLETLTKHEKRLVSCVVTPAMVGTSFADIGALDSAKRTLHELISLRIQRPDYFSKGILRDCVSGILLFGPPGTGKTMLARAVAAQSGASFIAVNSSSIFDMYVGEDSRANSVGRASRVEIINEFMAEWDGLLSQNHGITVMAATNRPYALDDAVLRRLPRRILIDLPDAAARMQILALLLKDDFLAASVSLMDIALRCENYSGSDLKNMCMAAAMRSLRRVRAVDTVGVSVGIAANMSAGPTSERSMKSAEMTTGYPAEVVMEITNADFEGAMADVPASISDRMVTVHELRHWDTMYGEGRVNKSTVQFGFSCQ</sequence>
<name>A0A2H9TGZ7_9FUNG</name>
<dbReference type="Gene3D" id="1.10.8.60">
    <property type="match status" value="1"/>
</dbReference>
<accession>A0A2H9TGZ7</accession>
<keyword evidence="4" id="KW-0067">ATP-binding</keyword>
<keyword evidence="3" id="KW-0472">Membrane</keyword>
<feature type="region of interest" description="Disordered" evidence="6">
    <location>
        <begin position="38"/>
        <end position="61"/>
    </location>
</feature>
<dbReference type="InterPro" id="IPR041569">
    <property type="entry name" value="AAA_lid_3"/>
</dbReference>
<organism evidence="8 9">
    <name type="scientific">Paramicrosporidium saccamoebae</name>
    <dbReference type="NCBI Taxonomy" id="1246581"/>
    <lineage>
        <taxon>Eukaryota</taxon>
        <taxon>Fungi</taxon>
        <taxon>Fungi incertae sedis</taxon>
        <taxon>Cryptomycota</taxon>
        <taxon>Cryptomycota incertae sedis</taxon>
        <taxon>Paramicrosporidium</taxon>
    </lineage>
</organism>
<evidence type="ECO:0000256" key="6">
    <source>
        <dbReference type="SAM" id="MobiDB-lite"/>
    </source>
</evidence>
<dbReference type="GO" id="GO:0005741">
    <property type="term" value="C:mitochondrial outer membrane"/>
    <property type="evidence" value="ECO:0007669"/>
    <property type="project" value="UniProtKB-SubCell"/>
</dbReference>
<dbReference type="InterPro" id="IPR027417">
    <property type="entry name" value="P-loop_NTPase"/>
</dbReference>
<dbReference type="Gene3D" id="3.40.50.300">
    <property type="entry name" value="P-loop containing nucleotide triphosphate hydrolases"/>
    <property type="match status" value="2"/>
</dbReference>
<keyword evidence="9" id="KW-1185">Reference proteome</keyword>
<evidence type="ECO:0000256" key="5">
    <source>
        <dbReference type="ARBA" id="ARBA00023128"/>
    </source>
</evidence>
<evidence type="ECO:0000313" key="8">
    <source>
        <dbReference type="EMBL" id="PJF16995.1"/>
    </source>
</evidence>
<dbReference type="OrthoDB" id="39734at2759"/>
<feature type="domain" description="AAA+ ATPase" evidence="7">
    <location>
        <begin position="531"/>
        <end position="638"/>
    </location>
</feature>
<dbReference type="SUPFAM" id="SSF52540">
    <property type="entry name" value="P-loop containing nucleoside triphosphate hydrolases"/>
    <property type="match status" value="1"/>
</dbReference>
<evidence type="ECO:0000256" key="3">
    <source>
        <dbReference type="ARBA" id="ARBA00022787"/>
    </source>
</evidence>
<dbReference type="InterPro" id="IPR003960">
    <property type="entry name" value="ATPase_AAA_CS"/>
</dbReference>
<keyword evidence="3" id="KW-1000">Mitochondrion outer membrane</keyword>
<keyword evidence="5" id="KW-0496">Mitochondrion</keyword>
<dbReference type="Pfam" id="PF17862">
    <property type="entry name" value="AAA_lid_3"/>
    <property type="match status" value="1"/>
</dbReference>
<dbReference type="Proteomes" id="UP000240830">
    <property type="component" value="Unassembled WGS sequence"/>
</dbReference>
<reference evidence="8 9" key="1">
    <citation type="submission" date="2016-10" db="EMBL/GenBank/DDBJ databases">
        <title>The genome of Paramicrosporidium saccamoebae is the missing link in understanding Cryptomycota and Microsporidia evolution.</title>
        <authorList>
            <person name="Quandt C.A."/>
            <person name="Beaudet D."/>
            <person name="Corsaro D."/>
            <person name="Michel R."/>
            <person name="Corradi N."/>
            <person name="James T."/>
        </authorList>
    </citation>
    <scope>NUCLEOTIDE SEQUENCE [LARGE SCALE GENOMIC DNA]</scope>
    <source>
        <strain evidence="8 9">KSL3</strain>
    </source>
</reference>
<dbReference type="InterPro" id="IPR003959">
    <property type="entry name" value="ATPase_AAA_core"/>
</dbReference>
<dbReference type="GO" id="GO:0005524">
    <property type="term" value="F:ATP binding"/>
    <property type="evidence" value="ECO:0007669"/>
    <property type="project" value="UniProtKB-KW"/>
</dbReference>
<evidence type="ECO:0000259" key="7">
    <source>
        <dbReference type="SMART" id="SM00382"/>
    </source>
</evidence>
<evidence type="ECO:0000256" key="4">
    <source>
        <dbReference type="ARBA" id="ARBA00022840"/>
    </source>
</evidence>
<evidence type="ECO:0000256" key="1">
    <source>
        <dbReference type="ARBA" id="ARBA00004572"/>
    </source>
</evidence>
<dbReference type="PANTHER" id="PTHR45644">
    <property type="entry name" value="AAA ATPASE, PUTATIVE (AFU_ORTHOLOGUE AFUA_2G12920)-RELATED-RELATED"/>
    <property type="match status" value="1"/>
</dbReference>
<comment type="caution">
    <text evidence="8">The sequence shown here is derived from an EMBL/GenBank/DDBJ whole genome shotgun (WGS) entry which is preliminary data.</text>
</comment>
<evidence type="ECO:0000256" key="2">
    <source>
        <dbReference type="ARBA" id="ARBA00022741"/>
    </source>
</evidence>
<evidence type="ECO:0000313" key="9">
    <source>
        <dbReference type="Proteomes" id="UP000240830"/>
    </source>
</evidence>
<dbReference type="Pfam" id="PF00004">
    <property type="entry name" value="AAA"/>
    <property type="match status" value="2"/>
</dbReference>
<dbReference type="InterPro" id="IPR003593">
    <property type="entry name" value="AAA+_ATPase"/>
</dbReference>
<dbReference type="PANTHER" id="PTHR45644:SF56">
    <property type="entry name" value="AAA ATPASE, PUTATIVE (AFU_ORTHOLOGUE AFUA_2G12920)-RELATED"/>
    <property type="match status" value="1"/>
</dbReference>
<keyword evidence="2" id="KW-0547">Nucleotide-binding</keyword>
<gene>
    <name evidence="8" type="ORF">PSACC_03193</name>
</gene>
<dbReference type="PROSITE" id="PS00674">
    <property type="entry name" value="AAA"/>
    <property type="match status" value="1"/>
</dbReference>